<feature type="coiled-coil region" evidence="1">
    <location>
        <begin position="14"/>
        <end position="41"/>
    </location>
</feature>
<dbReference type="Proteomes" id="UP000824469">
    <property type="component" value="Unassembled WGS sequence"/>
</dbReference>
<keyword evidence="3" id="KW-1185">Reference proteome</keyword>
<evidence type="ECO:0000313" key="2">
    <source>
        <dbReference type="EMBL" id="KAH9327343.1"/>
    </source>
</evidence>
<sequence length="149" mass="16609">KDKHSVLTNAAKYLSELKLCIAQLEERNQTLENSMHIINSASAVVYESQEITLEQSKHMPCQVKIRINVNTDPVVSCSRSLLIMELLVRLRKGPLDVVSINSNMEGNVFQACIVIQTKGDGWDASKWLLFGDGLRGLLLSPNNLKAMTK</sequence>
<evidence type="ECO:0000256" key="1">
    <source>
        <dbReference type="SAM" id="Coils"/>
    </source>
</evidence>
<dbReference type="AlphaFoldDB" id="A0AA38GSD1"/>
<reference evidence="2 3" key="1">
    <citation type="journal article" date="2021" name="Nat. Plants">
        <title>The Taxus genome provides insights into paclitaxel biosynthesis.</title>
        <authorList>
            <person name="Xiong X."/>
            <person name="Gou J."/>
            <person name="Liao Q."/>
            <person name="Li Y."/>
            <person name="Zhou Q."/>
            <person name="Bi G."/>
            <person name="Li C."/>
            <person name="Du R."/>
            <person name="Wang X."/>
            <person name="Sun T."/>
            <person name="Guo L."/>
            <person name="Liang H."/>
            <person name="Lu P."/>
            <person name="Wu Y."/>
            <person name="Zhang Z."/>
            <person name="Ro D.K."/>
            <person name="Shang Y."/>
            <person name="Huang S."/>
            <person name="Yan J."/>
        </authorList>
    </citation>
    <scope>NUCLEOTIDE SEQUENCE [LARGE SCALE GENOMIC DNA]</scope>
    <source>
        <strain evidence="2">Ta-2019</strain>
    </source>
</reference>
<dbReference type="InterPro" id="IPR044658">
    <property type="entry name" value="bHLH92/bHLH041-like"/>
</dbReference>
<organism evidence="2 3">
    <name type="scientific">Taxus chinensis</name>
    <name type="common">Chinese yew</name>
    <name type="synonym">Taxus wallichiana var. chinensis</name>
    <dbReference type="NCBI Taxonomy" id="29808"/>
    <lineage>
        <taxon>Eukaryota</taxon>
        <taxon>Viridiplantae</taxon>
        <taxon>Streptophyta</taxon>
        <taxon>Embryophyta</taxon>
        <taxon>Tracheophyta</taxon>
        <taxon>Spermatophyta</taxon>
        <taxon>Pinopsida</taxon>
        <taxon>Pinidae</taxon>
        <taxon>Conifers II</taxon>
        <taxon>Cupressales</taxon>
        <taxon>Taxaceae</taxon>
        <taxon>Taxus</taxon>
    </lineage>
</organism>
<name>A0AA38GSD1_TAXCH</name>
<gene>
    <name evidence="2" type="ORF">KI387_007521</name>
</gene>
<dbReference type="PANTHER" id="PTHR46665:SF1">
    <property type="entry name" value="SPERMATOGENESIS- AND OOGENESIS-SPECIFIC BASIC HELIX-LOOP-HELIX-CONTAINING PROTEIN 1"/>
    <property type="match status" value="1"/>
</dbReference>
<accession>A0AA38GSD1</accession>
<feature type="non-terminal residue" evidence="2">
    <location>
        <position position="149"/>
    </location>
</feature>
<keyword evidence="1" id="KW-0175">Coiled coil</keyword>
<dbReference type="EMBL" id="JAHRHJ020000002">
    <property type="protein sequence ID" value="KAH9327343.1"/>
    <property type="molecule type" value="Genomic_DNA"/>
</dbReference>
<protein>
    <submittedName>
        <fullName evidence="2">Uncharacterized protein</fullName>
    </submittedName>
</protein>
<comment type="caution">
    <text evidence="2">The sequence shown here is derived from an EMBL/GenBank/DDBJ whole genome shotgun (WGS) entry which is preliminary data.</text>
</comment>
<evidence type="ECO:0000313" key="3">
    <source>
        <dbReference type="Proteomes" id="UP000824469"/>
    </source>
</evidence>
<dbReference type="PANTHER" id="PTHR46665">
    <property type="entry name" value="TRANSCRIPTION FACTOR BHLH041-RELATED-RELATED"/>
    <property type="match status" value="1"/>
</dbReference>
<proteinExistence type="predicted"/>